<dbReference type="Proteomes" id="UP000092154">
    <property type="component" value="Unassembled WGS sequence"/>
</dbReference>
<dbReference type="EMBL" id="KV448852">
    <property type="protein sequence ID" value="OAX33037.1"/>
    <property type="molecule type" value="Genomic_DNA"/>
</dbReference>
<proteinExistence type="predicted"/>
<dbReference type="OrthoDB" id="2612605at2759"/>
<evidence type="ECO:0000313" key="3">
    <source>
        <dbReference type="Proteomes" id="UP000092154"/>
    </source>
</evidence>
<keyword evidence="3" id="KW-1185">Reference proteome</keyword>
<organism evidence="2 3">
    <name type="scientific">Rhizopogon vinicolor AM-OR11-026</name>
    <dbReference type="NCBI Taxonomy" id="1314800"/>
    <lineage>
        <taxon>Eukaryota</taxon>
        <taxon>Fungi</taxon>
        <taxon>Dikarya</taxon>
        <taxon>Basidiomycota</taxon>
        <taxon>Agaricomycotina</taxon>
        <taxon>Agaricomycetes</taxon>
        <taxon>Agaricomycetidae</taxon>
        <taxon>Boletales</taxon>
        <taxon>Suillineae</taxon>
        <taxon>Rhizopogonaceae</taxon>
        <taxon>Rhizopogon</taxon>
    </lineage>
</organism>
<keyword evidence="1" id="KW-0732">Signal</keyword>
<reference evidence="2 3" key="1">
    <citation type="submission" date="2016-06" db="EMBL/GenBank/DDBJ databases">
        <title>Comparative genomics of the ectomycorrhizal sister species Rhizopogon vinicolor and Rhizopogon vesiculosus (Basidiomycota: Boletales) reveals a divergence of the mating type B locus.</title>
        <authorList>
            <consortium name="DOE Joint Genome Institute"/>
            <person name="Mujic A.B."/>
            <person name="Kuo A."/>
            <person name="Tritt A."/>
            <person name="Lipzen A."/>
            <person name="Chen C."/>
            <person name="Johnson J."/>
            <person name="Sharma A."/>
            <person name="Barry K."/>
            <person name="Grigoriev I.V."/>
            <person name="Spatafora J.W."/>
        </authorList>
    </citation>
    <scope>NUCLEOTIDE SEQUENCE [LARGE SCALE GENOMIC DNA]</scope>
    <source>
        <strain evidence="2 3">AM-OR11-026</strain>
    </source>
</reference>
<dbReference type="AlphaFoldDB" id="A0A1B7MKC1"/>
<evidence type="ECO:0000313" key="2">
    <source>
        <dbReference type="EMBL" id="OAX33037.1"/>
    </source>
</evidence>
<gene>
    <name evidence="2" type="ORF">K503DRAFT_776043</name>
</gene>
<dbReference type="InParanoid" id="A0A1B7MKC1"/>
<sequence>MKFIALTTMIMSAAVMAGADDTQLIGHRCAKAGNTECGHLASHNNGNGFVFWCGSDNTITKYQDCECVNCCVVIPNNGAYCVI</sequence>
<feature type="chain" id="PRO_5008597355" evidence="1">
    <location>
        <begin position="20"/>
        <end position="83"/>
    </location>
</feature>
<protein>
    <submittedName>
        <fullName evidence="2">Uncharacterized protein</fullName>
    </submittedName>
</protein>
<feature type="signal peptide" evidence="1">
    <location>
        <begin position="1"/>
        <end position="19"/>
    </location>
</feature>
<evidence type="ECO:0000256" key="1">
    <source>
        <dbReference type="SAM" id="SignalP"/>
    </source>
</evidence>
<name>A0A1B7MKC1_9AGAM</name>
<accession>A0A1B7MKC1</accession>